<evidence type="ECO:0000313" key="3">
    <source>
        <dbReference type="Proteomes" id="UP000032721"/>
    </source>
</evidence>
<gene>
    <name evidence="2" type="ORF">XDD1_3959</name>
</gene>
<evidence type="ECO:0000256" key="1">
    <source>
        <dbReference type="SAM" id="MobiDB-lite"/>
    </source>
</evidence>
<dbReference type="HOGENOM" id="CLU_3298823_0_0_6"/>
<dbReference type="KEGG" id="xdo:XDD1_3959"/>
<feature type="region of interest" description="Disordered" evidence="1">
    <location>
        <begin position="21"/>
        <end position="40"/>
    </location>
</feature>
<protein>
    <submittedName>
        <fullName evidence="2">Uncharacterized protein</fullName>
    </submittedName>
</protein>
<accession>A0A068QXW5</accession>
<proteinExistence type="predicted"/>
<dbReference type="AlphaFoldDB" id="A0A068QXW5"/>
<reference evidence="2 3" key="1">
    <citation type="submission" date="2013-07" db="EMBL/GenBank/DDBJ databases">
        <authorList>
            <person name="Genoscope - CEA"/>
        </authorList>
    </citation>
    <scope>NUCLEOTIDE SEQUENCE [LARGE SCALE GENOMIC DNA]</scope>
    <source>
        <strain evidence="3">FRM16 / DSM 17909</strain>
    </source>
</reference>
<dbReference type="Proteomes" id="UP000032721">
    <property type="component" value="Chromosome"/>
</dbReference>
<organism evidence="2 3">
    <name type="scientific">Xenorhabdus doucetiae</name>
    <dbReference type="NCBI Taxonomy" id="351671"/>
    <lineage>
        <taxon>Bacteria</taxon>
        <taxon>Pseudomonadati</taxon>
        <taxon>Pseudomonadota</taxon>
        <taxon>Gammaproteobacteria</taxon>
        <taxon>Enterobacterales</taxon>
        <taxon>Morganellaceae</taxon>
        <taxon>Xenorhabdus</taxon>
    </lineage>
</organism>
<sequence length="40" mass="4903">MNILRPFDIVPVDQVMFEVSEKHKHKQDEHHRTGKRMQYP</sequence>
<name>A0A068QXW5_9GAMM</name>
<evidence type="ECO:0000313" key="2">
    <source>
        <dbReference type="EMBL" id="CDG19644.1"/>
    </source>
</evidence>
<dbReference type="EMBL" id="FO704550">
    <property type="protein sequence ID" value="CDG19644.1"/>
    <property type="molecule type" value="Genomic_DNA"/>
</dbReference>